<evidence type="ECO:0000313" key="2">
    <source>
        <dbReference type="Proteomes" id="UP000008021"/>
    </source>
</evidence>
<reference evidence="1" key="2">
    <citation type="submission" date="2018-05" db="EMBL/GenBank/DDBJ databases">
        <title>OmerRS3 (Oryza meridionalis Reference Sequence Version 3).</title>
        <authorList>
            <person name="Zhang J."/>
            <person name="Kudrna D."/>
            <person name="Lee S."/>
            <person name="Talag J."/>
            <person name="Welchert J."/>
            <person name="Wing R.A."/>
        </authorList>
    </citation>
    <scope>NUCLEOTIDE SEQUENCE [LARGE SCALE GENOMIC DNA]</scope>
    <source>
        <strain evidence="1">cv. OR44</strain>
    </source>
</reference>
<dbReference type="Proteomes" id="UP000008021">
    <property type="component" value="Chromosome 3"/>
</dbReference>
<protein>
    <submittedName>
        <fullName evidence="1">Uncharacterized protein</fullName>
    </submittedName>
</protein>
<sequence length="127" mass="14884">MGRIFSPAVEEEQRRLLPRLAPPPPMVCPFSFRLFSSSATGKCVTNIEEKKEELFHMLAQLDIDYPSNSKYARDSRKLLYMLVEQLRDTEIHDPLWPMYERRKVLYDRLKIEALPNSAAFSSYSEKL</sequence>
<dbReference type="HOGENOM" id="CLU_138169_0_0_1"/>
<keyword evidence="2" id="KW-1185">Reference proteome</keyword>
<proteinExistence type="predicted"/>
<dbReference type="Gramene" id="OMERI03G30050.1">
    <property type="protein sequence ID" value="OMERI03G30050.1"/>
    <property type="gene ID" value="OMERI03G30050"/>
</dbReference>
<dbReference type="AlphaFoldDB" id="A0A0E0D6C8"/>
<name>A0A0E0D6C8_9ORYZ</name>
<reference evidence="1" key="1">
    <citation type="submission" date="2015-04" db="UniProtKB">
        <authorList>
            <consortium name="EnsemblPlants"/>
        </authorList>
    </citation>
    <scope>IDENTIFICATION</scope>
</reference>
<evidence type="ECO:0000313" key="1">
    <source>
        <dbReference type="EnsemblPlants" id="OMERI03G30050.1"/>
    </source>
</evidence>
<accession>A0A0E0D6C8</accession>
<organism evidence="1">
    <name type="scientific">Oryza meridionalis</name>
    <dbReference type="NCBI Taxonomy" id="40149"/>
    <lineage>
        <taxon>Eukaryota</taxon>
        <taxon>Viridiplantae</taxon>
        <taxon>Streptophyta</taxon>
        <taxon>Embryophyta</taxon>
        <taxon>Tracheophyta</taxon>
        <taxon>Spermatophyta</taxon>
        <taxon>Magnoliopsida</taxon>
        <taxon>Liliopsida</taxon>
        <taxon>Poales</taxon>
        <taxon>Poaceae</taxon>
        <taxon>BOP clade</taxon>
        <taxon>Oryzoideae</taxon>
        <taxon>Oryzeae</taxon>
        <taxon>Oryzinae</taxon>
        <taxon>Oryza</taxon>
    </lineage>
</organism>
<dbReference type="EnsemblPlants" id="OMERI03G30050.1">
    <property type="protein sequence ID" value="OMERI03G30050.1"/>
    <property type="gene ID" value="OMERI03G30050"/>
</dbReference>